<dbReference type="AlphaFoldDB" id="A0A0V0GIP6"/>
<evidence type="ECO:0000313" key="1">
    <source>
        <dbReference type="EMBL" id="JAP07593.1"/>
    </source>
</evidence>
<organism evidence="1">
    <name type="scientific">Solanum chacoense</name>
    <name type="common">Chaco potato</name>
    <dbReference type="NCBI Taxonomy" id="4108"/>
    <lineage>
        <taxon>Eukaryota</taxon>
        <taxon>Viridiplantae</taxon>
        <taxon>Streptophyta</taxon>
        <taxon>Embryophyta</taxon>
        <taxon>Tracheophyta</taxon>
        <taxon>Spermatophyta</taxon>
        <taxon>Magnoliopsida</taxon>
        <taxon>eudicotyledons</taxon>
        <taxon>Gunneridae</taxon>
        <taxon>Pentapetalae</taxon>
        <taxon>asterids</taxon>
        <taxon>lamiids</taxon>
        <taxon>Solanales</taxon>
        <taxon>Solanaceae</taxon>
        <taxon>Solanoideae</taxon>
        <taxon>Solaneae</taxon>
        <taxon>Solanum</taxon>
    </lineage>
</organism>
<accession>A0A0V0GIP6</accession>
<sequence>MFLSIFGLSWVMPQSFKEAYECWSCWEIGKAIRSTWRMIPARICWCLWLERNSRYSDGLSTFNP</sequence>
<dbReference type="EMBL" id="GEDG01038433">
    <property type="protein sequence ID" value="JAP07593.1"/>
    <property type="molecule type" value="Transcribed_RNA"/>
</dbReference>
<reference evidence="1" key="1">
    <citation type="submission" date="2015-12" db="EMBL/GenBank/DDBJ databases">
        <title>Gene expression during late stages of embryo sac development: a critical building block for successful pollen-pistil interactions.</title>
        <authorList>
            <person name="Liu Y."/>
            <person name="Joly V."/>
            <person name="Sabar M."/>
            <person name="Matton D.P."/>
        </authorList>
    </citation>
    <scope>NUCLEOTIDE SEQUENCE</scope>
</reference>
<name>A0A0V0GIP6_SOLCH</name>
<protein>
    <submittedName>
        <fullName evidence="1">Putative ovule protein</fullName>
    </submittedName>
</protein>
<proteinExistence type="predicted"/>